<dbReference type="GeneID" id="109726945"/>
<evidence type="ECO:0000313" key="3">
    <source>
        <dbReference type="Proteomes" id="UP000515123"/>
    </source>
</evidence>
<dbReference type="Gene3D" id="3.30.559.10">
    <property type="entry name" value="Chloramphenicol acetyltransferase-like domain"/>
    <property type="match status" value="2"/>
</dbReference>
<accession>A0A6P5GUK4</accession>
<dbReference type="OrthoDB" id="1483986at2759"/>
<dbReference type="PANTHER" id="PTHR31147">
    <property type="entry name" value="ACYL TRANSFERASE 4"/>
    <property type="match status" value="1"/>
</dbReference>
<proteinExistence type="inferred from homology"/>
<dbReference type="PANTHER" id="PTHR31147:SF66">
    <property type="entry name" value="OS05G0315700 PROTEIN"/>
    <property type="match status" value="1"/>
</dbReference>
<reference evidence="4" key="2">
    <citation type="submission" date="2025-08" db="UniProtKB">
        <authorList>
            <consortium name="RefSeq"/>
        </authorList>
    </citation>
    <scope>IDENTIFICATION</scope>
    <source>
        <tissue evidence="4">Leaf</tissue>
    </source>
</reference>
<comment type="similarity">
    <text evidence="1">Belongs to the plant acyltransferase family.</text>
</comment>
<evidence type="ECO:0000256" key="2">
    <source>
        <dbReference type="ARBA" id="ARBA00022679"/>
    </source>
</evidence>
<evidence type="ECO:0000256" key="1">
    <source>
        <dbReference type="ARBA" id="ARBA00009861"/>
    </source>
</evidence>
<dbReference type="InterPro" id="IPR050898">
    <property type="entry name" value="Plant_acyltransferase"/>
</dbReference>
<dbReference type="Proteomes" id="UP000515123">
    <property type="component" value="Linkage group 22"/>
</dbReference>
<organism evidence="3 4">
    <name type="scientific">Ananas comosus</name>
    <name type="common">Pineapple</name>
    <name type="synonym">Ananas ananas</name>
    <dbReference type="NCBI Taxonomy" id="4615"/>
    <lineage>
        <taxon>Eukaryota</taxon>
        <taxon>Viridiplantae</taxon>
        <taxon>Streptophyta</taxon>
        <taxon>Embryophyta</taxon>
        <taxon>Tracheophyta</taxon>
        <taxon>Spermatophyta</taxon>
        <taxon>Magnoliopsida</taxon>
        <taxon>Liliopsida</taxon>
        <taxon>Poales</taxon>
        <taxon>Bromeliaceae</taxon>
        <taxon>Bromelioideae</taxon>
        <taxon>Ananas</taxon>
    </lineage>
</organism>
<dbReference type="GO" id="GO:0016740">
    <property type="term" value="F:transferase activity"/>
    <property type="evidence" value="ECO:0007669"/>
    <property type="project" value="UniProtKB-KW"/>
</dbReference>
<evidence type="ECO:0000313" key="4">
    <source>
        <dbReference type="RefSeq" id="XP_020112361.1"/>
    </source>
</evidence>
<reference evidence="3" key="1">
    <citation type="journal article" date="2015" name="Nat. Genet.">
        <title>The pineapple genome and the evolution of CAM photosynthesis.</title>
        <authorList>
            <person name="Ming R."/>
            <person name="VanBuren R."/>
            <person name="Wai C.M."/>
            <person name="Tang H."/>
            <person name="Schatz M.C."/>
            <person name="Bowers J.E."/>
            <person name="Lyons E."/>
            <person name="Wang M.L."/>
            <person name="Chen J."/>
            <person name="Biggers E."/>
            <person name="Zhang J."/>
            <person name="Huang L."/>
            <person name="Zhang L."/>
            <person name="Miao W."/>
            <person name="Zhang J."/>
            <person name="Ye Z."/>
            <person name="Miao C."/>
            <person name="Lin Z."/>
            <person name="Wang H."/>
            <person name="Zhou H."/>
            <person name="Yim W.C."/>
            <person name="Priest H.D."/>
            <person name="Zheng C."/>
            <person name="Woodhouse M."/>
            <person name="Edger P.P."/>
            <person name="Guyot R."/>
            <person name="Guo H.B."/>
            <person name="Guo H."/>
            <person name="Zheng G."/>
            <person name="Singh R."/>
            <person name="Sharma A."/>
            <person name="Min X."/>
            <person name="Zheng Y."/>
            <person name="Lee H."/>
            <person name="Gurtowski J."/>
            <person name="Sedlazeck F.J."/>
            <person name="Harkess A."/>
            <person name="McKain M.R."/>
            <person name="Liao Z."/>
            <person name="Fang J."/>
            <person name="Liu J."/>
            <person name="Zhang X."/>
            <person name="Zhang Q."/>
            <person name="Hu W."/>
            <person name="Qin Y."/>
            <person name="Wang K."/>
            <person name="Chen L.Y."/>
            <person name="Shirley N."/>
            <person name="Lin Y.R."/>
            <person name="Liu L.Y."/>
            <person name="Hernandez A.G."/>
            <person name="Wright C.L."/>
            <person name="Bulone V."/>
            <person name="Tuskan G.A."/>
            <person name="Heath K."/>
            <person name="Zee F."/>
            <person name="Moore P.H."/>
            <person name="Sunkar R."/>
            <person name="Leebens-Mack J.H."/>
            <person name="Mockler T."/>
            <person name="Bennetzen J.L."/>
            <person name="Freeling M."/>
            <person name="Sankoff D."/>
            <person name="Paterson A.H."/>
            <person name="Zhu X."/>
            <person name="Yang X."/>
            <person name="Smith J.A."/>
            <person name="Cushman J.C."/>
            <person name="Paull R.E."/>
            <person name="Yu Q."/>
        </authorList>
    </citation>
    <scope>NUCLEOTIDE SEQUENCE [LARGE SCALE GENOMIC DNA]</scope>
    <source>
        <strain evidence="3">cv. F153</strain>
    </source>
</reference>
<dbReference type="InterPro" id="IPR023213">
    <property type="entry name" value="CAT-like_dom_sf"/>
</dbReference>
<keyword evidence="2" id="KW-0808">Transferase</keyword>
<keyword evidence="3" id="KW-1185">Reference proteome</keyword>
<dbReference type="Gramene" id="Aco016026.1.mrna1">
    <property type="protein sequence ID" value="Aco016026.1.mrna1"/>
    <property type="gene ID" value="Aco016026.1.path1"/>
</dbReference>
<dbReference type="RefSeq" id="XP_020112361.1">
    <property type="nucleotide sequence ID" value="XM_020256772.1"/>
</dbReference>
<sequence>MAPPLTTVAVRRGKPVLVGPAKPTPREVKTLSDLDDQEGMRFYSAGIHLYRGDPAKAGQDPAKVIRAAIAEALVYYYPLAGRLREEAGRKLVVDCNGQGLMFVEADADVTVDDFGDVQGPPFPCFEQFVFDLAPGEDERVIDRPLLYLQVTRLACGGFVFGQWFSHCVTDAPGGMQFEKAIGEMARGAAAPSVAPVWAREFFSARSPPRPTHVHLEYEPSAGGPDRLMAVPRSEMVRERFFFGPKEIAALRKRAPPHLRASSSRFELITSCIWRSRTAALGYGPDEEVRVSFIVNARGRSSIPVPPGYYGNAYAFSVASSTAEKLTGSPIGYALELVKKAKANVTYEYLQSVADLMVLRGRPLFTVARTYIVSDISHAGFKDVDFGWGEAVYGGPAKGGEGPILGVANYYSRYKNDKGEEGTAVPVCLPLAAMERFRSEVQNLTKEPAFDPYEQHVANFNT</sequence>
<dbReference type="Pfam" id="PF02458">
    <property type="entry name" value="Transferase"/>
    <property type="match status" value="1"/>
</dbReference>
<protein>
    <submittedName>
        <fullName evidence="4">Benzyl alcohol O-benzoyltransferase-like</fullName>
    </submittedName>
</protein>
<name>A0A6P5GUK4_ANACO</name>
<dbReference type="AlphaFoldDB" id="A0A6P5GUK4"/>
<gene>
    <name evidence="4" type="primary">LOC109726945</name>
</gene>